<accession>A0ABT7JE82</accession>
<organism evidence="1 2">
    <name type="scientific">Deinococcus rhizophilus</name>
    <dbReference type="NCBI Taxonomy" id="3049544"/>
    <lineage>
        <taxon>Bacteria</taxon>
        <taxon>Thermotogati</taxon>
        <taxon>Deinococcota</taxon>
        <taxon>Deinococci</taxon>
        <taxon>Deinococcales</taxon>
        <taxon>Deinococcaceae</taxon>
        <taxon>Deinococcus</taxon>
    </lineage>
</organism>
<reference evidence="1 2" key="1">
    <citation type="submission" date="2023-05" db="EMBL/GenBank/DDBJ databases">
        <authorList>
            <person name="Gao F."/>
        </authorList>
    </citation>
    <scope>NUCLEOTIDE SEQUENCE [LARGE SCALE GENOMIC DNA]</scope>
    <source>
        <strain evidence="1 2">MIMF12</strain>
    </source>
</reference>
<evidence type="ECO:0000313" key="2">
    <source>
        <dbReference type="Proteomes" id="UP001302059"/>
    </source>
</evidence>
<keyword evidence="2" id="KW-1185">Reference proteome</keyword>
<proteinExistence type="predicted"/>
<comment type="caution">
    <text evidence="1">The sequence shown here is derived from an EMBL/GenBank/DDBJ whole genome shotgun (WGS) entry which is preliminary data.</text>
</comment>
<sequence length="95" mass="10210">MPPPVTQALHRSLLAHDTITVLARSAARGGPVAGVERQASQCRQPEGGLRLRAQQLLAASGVPEGLARNVLNDLELAQCSTRPHLSRLWDERLAS</sequence>
<dbReference type="Proteomes" id="UP001302059">
    <property type="component" value="Unassembled WGS sequence"/>
</dbReference>
<gene>
    <name evidence="1" type="ORF">QOL99_01785</name>
</gene>
<dbReference type="EMBL" id="JASNGB010000006">
    <property type="protein sequence ID" value="MDL2342872.1"/>
    <property type="molecule type" value="Genomic_DNA"/>
</dbReference>
<evidence type="ECO:0000313" key="1">
    <source>
        <dbReference type="EMBL" id="MDL2342872.1"/>
    </source>
</evidence>
<name>A0ABT7JE82_9DEIO</name>
<dbReference type="RefSeq" id="WP_285520902.1">
    <property type="nucleotide sequence ID" value="NZ_JASNGB010000006.1"/>
</dbReference>
<protein>
    <submittedName>
        <fullName evidence="1">Uncharacterized protein</fullName>
    </submittedName>
</protein>